<name>A0A291HP34_9GAMM</name>
<keyword evidence="3" id="KW-1185">Reference proteome</keyword>
<dbReference type="KEGG" id="zdf:AN401_08735"/>
<sequence length="59" mass="6700">MVSGWLLRMCGGLLMPQTGLLFVLQWVAFKFAATIRLSVVIMLFLRPWKSSVLILGRSF</sequence>
<dbReference type="EMBL" id="CP012621">
    <property type="protein sequence ID" value="ATG73930.1"/>
    <property type="molecule type" value="Genomic_DNA"/>
</dbReference>
<accession>A0A291HP34</accession>
<keyword evidence="1" id="KW-0472">Membrane</keyword>
<keyword evidence="1" id="KW-0812">Transmembrane</keyword>
<evidence type="ECO:0000256" key="1">
    <source>
        <dbReference type="SAM" id="Phobius"/>
    </source>
</evidence>
<dbReference type="AlphaFoldDB" id="A0A291HP34"/>
<proteinExistence type="predicted"/>
<evidence type="ECO:0000313" key="2">
    <source>
        <dbReference type="EMBL" id="ATG73930.1"/>
    </source>
</evidence>
<dbReference type="Proteomes" id="UP000217763">
    <property type="component" value="Chromosome"/>
</dbReference>
<evidence type="ECO:0000313" key="3">
    <source>
        <dbReference type="Proteomes" id="UP000217763"/>
    </source>
</evidence>
<protein>
    <submittedName>
        <fullName evidence="2">Uncharacterized protein</fullName>
    </submittedName>
</protein>
<gene>
    <name evidence="2" type="ORF">AN401_08735</name>
</gene>
<reference evidence="3" key="1">
    <citation type="submission" date="2015-09" db="EMBL/GenBank/DDBJ databases">
        <authorList>
            <person name="Shao Z."/>
            <person name="Wang L."/>
        </authorList>
    </citation>
    <scope>NUCLEOTIDE SEQUENCE [LARGE SCALE GENOMIC DNA]</scope>
    <source>
        <strain evidence="3">F13-1</strain>
    </source>
</reference>
<organism evidence="2 3">
    <name type="scientific">Zobellella denitrificans</name>
    <dbReference type="NCBI Taxonomy" id="347534"/>
    <lineage>
        <taxon>Bacteria</taxon>
        <taxon>Pseudomonadati</taxon>
        <taxon>Pseudomonadota</taxon>
        <taxon>Gammaproteobacteria</taxon>
        <taxon>Aeromonadales</taxon>
        <taxon>Aeromonadaceae</taxon>
        <taxon>Zobellella</taxon>
    </lineage>
</organism>
<feature type="transmembrane region" description="Helical" evidence="1">
    <location>
        <begin position="20"/>
        <end position="45"/>
    </location>
</feature>
<keyword evidence="1" id="KW-1133">Transmembrane helix</keyword>